<evidence type="ECO:0000313" key="3">
    <source>
        <dbReference type="Proteomes" id="UP000324897"/>
    </source>
</evidence>
<evidence type="ECO:0000313" key="2">
    <source>
        <dbReference type="EMBL" id="TVU38134.1"/>
    </source>
</evidence>
<accession>A0A5J9VRV0</accession>
<feature type="transmembrane region" description="Helical" evidence="1">
    <location>
        <begin position="66"/>
        <end position="84"/>
    </location>
</feature>
<comment type="caution">
    <text evidence="2">The sequence shown here is derived from an EMBL/GenBank/DDBJ whole genome shotgun (WGS) entry which is preliminary data.</text>
</comment>
<keyword evidence="3" id="KW-1185">Reference proteome</keyword>
<dbReference type="Gramene" id="TVU38134">
    <property type="protein sequence ID" value="TVU38134"/>
    <property type="gene ID" value="EJB05_11488"/>
</dbReference>
<evidence type="ECO:0000256" key="1">
    <source>
        <dbReference type="SAM" id="Phobius"/>
    </source>
</evidence>
<gene>
    <name evidence="2" type="ORF">EJB05_11488</name>
</gene>
<keyword evidence="1" id="KW-1133">Transmembrane helix</keyword>
<dbReference type="AlphaFoldDB" id="A0A5J9VRV0"/>
<feature type="transmembrane region" description="Helical" evidence="1">
    <location>
        <begin position="105"/>
        <end position="128"/>
    </location>
</feature>
<keyword evidence="1" id="KW-0472">Membrane</keyword>
<feature type="transmembrane region" description="Helical" evidence="1">
    <location>
        <begin position="29"/>
        <end position="46"/>
    </location>
</feature>
<organism evidence="2 3">
    <name type="scientific">Eragrostis curvula</name>
    <name type="common">weeping love grass</name>
    <dbReference type="NCBI Taxonomy" id="38414"/>
    <lineage>
        <taxon>Eukaryota</taxon>
        <taxon>Viridiplantae</taxon>
        <taxon>Streptophyta</taxon>
        <taxon>Embryophyta</taxon>
        <taxon>Tracheophyta</taxon>
        <taxon>Spermatophyta</taxon>
        <taxon>Magnoliopsida</taxon>
        <taxon>Liliopsida</taxon>
        <taxon>Poales</taxon>
        <taxon>Poaceae</taxon>
        <taxon>PACMAD clade</taxon>
        <taxon>Chloridoideae</taxon>
        <taxon>Eragrostideae</taxon>
        <taxon>Eragrostidinae</taxon>
        <taxon>Eragrostis</taxon>
    </lineage>
</organism>
<feature type="transmembrane region" description="Helical" evidence="1">
    <location>
        <begin position="140"/>
        <end position="159"/>
    </location>
</feature>
<protein>
    <submittedName>
        <fullName evidence="2">Uncharacterized protein</fullName>
    </submittedName>
</protein>
<dbReference type="EMBL" id="RWGY01000007">
    <property type="protein sequence ID" value="TVU38134.1"/>
    <property type="molecule type" value="Genomic_DNA"/>
</dbReference>
<name>A0A5J9VRV0_9POAL</name>
<dbReference type="Proteomes" id="UP000324897">
    <property type="component" value="Chromosome 4"/>
</dbReference>
<sequence length="163" mass="16938">MDAPAGAAAQEARAAEVERLLASVRNYSILLYVGTMVAGLAPRVALKHAPLAVARAASYVADGYNVSVTAAVFAAATVLLQGRLARVLERRPSPSPAPSPRLTPLFAWPLAVCTWGFISLVFVGLLHLGEEGHLVGYGDWAVAGVASAANLAMAVRTVARHLA</sequence>
<reference evidence="2 3" key="1">
    <citation type="journal article" date="2019" name="Sci. Rep.">
        <title>A high-quality genome of Eragrostis curvula grass provides insights into Poaceae evolution and supports new strategies to enhance forage quality.</title>
        <authorList>
            <person name="Carballo J."/>
            <person name="Santos B.A.C.M."/>
            <person name="Zappacosta D."/>
            <person name="Garbus I."/>
            <person name="Selva J.P."/>
            <person name="Gallo C.A."/>
            <person name="Diaz A."/>
            <person name="Albertini E."/>
            <person name="Caccamo M."/>
            <person name="Echenique V."/>
        </authorList>
    </citation>
    <scope>NUCLEOTIDE SEQUENCE [LARGE SCALE GENOMIC DNA]</scope>
    <source>
        <strain evidence="3">cv. Victoria</strain>
        <tissue evidence="2">Leaf</tissue>
    </source>
</reference>
<proteinExistence type="predicted"/>
<keyword evidence="1" id="KW-0812">Transmembrane</keyword>